<evidence type="ECO:0000313" key="2">
    <source>
        <dbReference type="EMBL" id="KXX81009.1"/>
    </source>
</evidence>
<organism evidence="2 3">
    <name type="scientific">Madurella mycetomatis</name>
    <dbReference type="NCBI Taxonomy" id="100816"/>
    <lineage>
        <taxon>Eukaryota</taxon>
        <taxon>Fungi</taxon>
        <taxon>Dikarya</taxon>
        <taxon>Ascomycota</taxon>
        <taxon>Pezizomycotina</taxon>
        <taxon>Sordariomycetes</taxon>
        <taxon>Sordariomycetidae</taxon>
        <taxon>Sordariales</taxon>
        <taxon>Sordariales incertae sedis</taxon>
        <taxon>Madurella</taxon>
    </lineage>
</organism>
<evidence type="ECO:0000313" key="3">
    <source>
        <dbReference type="Proteomes" id="UP000078237"/>
    </source>
</evidence>
<comment type="caution">
    <text evidence="2">The sequence shown here is derived from an EMBL/GenBank/DDBJ whole genome shotgun (WGS) entry which is preliminary data.</text>
</comment>
<dbReference type="EMBL" id="LCTW02000044">
    <property type="protein sequence ID" value="KXX81009.1"/>
    <property type="molecule type" value="Genomic_DNA"/>
</dbReference>
<sequence>METVSVAHLLDNVGMLNIINKPLLGYVHSGSSLRPIDDDFPLFLETIFHLAIATNLAREADTVAQGHTATSNTPLNFAVVDSVVEDGGAAGLNGNIARSASPTEAVSDENYGVTRVLTSTFTDIKDNTSVGDSANQILTTGKHLSLSATMNMPVDGNPDKAETACAVTEPSSVHQSEEISPESISEEDNLEIAHTGNTDDLILEDVTAIEALAVADDWGKVTLTVENEEPVADFSAMMPVQDISFEENRNGEVVALASEKFAETVTGDLGAAGISSTENATSKNGPESDELLTTTSSGAVDDEQTNNVGLVSIVASHFAAVSEDDFGIAASSIFDADFERFLEVDDAWSVPQLHEAGKAERDIVRERLVNRSTSQFKLQKLLLERASRALSLEVTAPAEVVRRTADIASRVQGPRTIDASISPTTPKAHSDGREAIVRLETASAADPMRSRSVSSSSKNSKASAEPIFDDATCPGTPATDYCATKTAVDVEGEAAAEKTDFQTADLAPAADLAKLKKTEHIKQENIGGEDIEAENHVSDILFAVLPDGIVSWYWPDTNALQLLTETEYEQYQVLRLDEAAADDEKIKSTASSDFILDPEETFPDTEHLFNSETVHYGDQVSISYLDPESIQRRISIEDSGWGQVSVIDTDGHMGLRNEIEIRSHASYGRLAHCNWMRWSTREKVNVGLGLEIKLTTDDGAEYWLEDVCQYTYEYDTDGEGEYWGPPPLEHMYNDDDGVDGTLKQKEWEIDFDAQATCMDVETVVQVAVPNPEVAEENCCKAVVETSEPVATQAPIGLGSDHTPLWMTDPTYVSNGRWEDLEDEYGEFLQASTGSSIDRTPLWMAEPTYVFNGRWEDLEDEYEEYLQYPKRRGLLENL</sequence>
<feature type="region of interest" description="Disordered" evidence="1">
    <location>
        <begin position="441"/>
        <end position="469"/>
    </location>
</feature>
<dbReference type="STRING" id="100816.A0A175WBY3"/>
<feature type="compositionally biased region" description="Low complexity" evidence="1">
    <location>
        <begin position="450"/>
        <end position="464"/>
    </location>
</feature>
<feature type="compositionally biased region" description="Polar residues" evidence="1">
    <location>
        <begin position="274"/>
        <end position="298"/>
    </location>
</feature>
<feature type="region of interest" description="Disordered" evidence="1">
    <location>
        <begin position="272"/>
        <end position="300"/>
    </location>
</feature>
<accession>A0A175WBY3</accession>
<name>A0A175WBY3_9PEZI</name>
<dbReference type="Proteomes" id="UP000078237">
    <property type="component" value="Unassembled WGS sequence"/>
</dbReference>
<proteinExistence type="predicted"/>
<feature type="region of interest" description="Disordered" evidence="1">
    <location>
        <begin position="169"/>
        <end position="189"/>
    </location>
</feature>
<dbReference type="OrthoDB" id="10674022at2759"/>
<reference evidence="2 3" key="1">
    <citation type="journal article" date="2016" name="Genome Announc.">
        <title>Genome Sequence of Madurella mycetomatis mm55, Isolated from a Human Mycetoma Case in Sudan.</title>
        <authorList>
            <person name="Smit S."/>
            <person name="Derks M.F."/>
            <person name="Bervoets S."/>
            <person name="Fahal A."/>
            <person name="van Leeuwen W."/>
            <person name="van Belkum A."/>
            <person name="van de Sande W.W."/>
        </authorList>
    </citation>
    <scope>NUCLEOTIDE SEQUENCE [LARGE SCALE GENOMIC DNA]</scope>
    <source>
        <strain evidence="3">mm55</strain>
    </source>
</reference>
<dbReference type="VEuPathDB" id="FungiDB:MMYC01_202153"/>
<keyword evidence="3" id="KW-1185">Reference proteome</keyword>
<protein>
    <submittedName>
        <fullName evidence="2">Uncharacterized protein</fullName>
    </submittedName>
</protein>
<evidence type="ECO:0000256" key="1">
    <source>
        <dbReference type="SAM" id="MobiDB-lite"/>
    </source>
</evidence>
<dbReference type="AlphaFoldDB" id="A0A175WBY3"/>
<gene>
    <name evidence="2" type="ORF">MMYC01_202153</name>
</gene>